<keyword evidence="3" id="KW-0233">DNA recombination</keyword>
<evidence type="ECO:0000256" key="2">
    <source>
        <dbReference type="ARBA" id="ARBA00023125"/>
    </source>
</evidence>
<dbReference type="RefSeq" id="WP_279250712.1">
    <property type="nucleotide sequence ID" value="NZ_SHNO01000001.1"/>
</dbReference>
<dbReference type="EMBL" id="SHNO01000001">
    <property type="protein sequence ID" value="MCX2978908.1"/>
    <property type="molecule type" value="Genomic_DNA"/>
</dbReference>
<comment type="caution">
    <text evidence="5">The sequence shown here is derived from an EMBL/GenBank/DDBJ whole genome shotgun (WGS) entry which is preliminary data.</text>
</comment>
<evidence type="ECO:0000313" key="6">
    <source>
        <dbReference type="Proteomes" id="UP001143304"/>
    </source>
</evidence>
<gene>
    <name evidence="5" type="ORF">EYC82_16270</name>
</gene>
<proteinExistence type="predicted"/>
<dbReference type="NCBIfam" id="NF033587">
    <property type="entry name" value="transpos_IS6"/>
    <property type="match status" value="1"/>
</dbReference>
<keyword evidence="1" id="KW-0815">Transposition</keyword>
<evidence type="ECO:0000256" key="1">
    <source>
        <dbReference type="ARBA" id="ARBA00022578"/>
    </source>
</evidence>
<dbReference type="Pfam" id="PF13610">
    <property type="entry name" value="DDE_Tnp_IS240"/>
    <property type="match status" value="1"/>
</dbReference>
<organism evidence="5 6">
    <name type="scientific">Candidatus Marimicrobium litorale</name>
    <dbReference type="NCBI Taxonomy" id="2518991"/>
    <lineage>
        <taxon>Bacteria</taxon>
        <taxon>Pseudomonadati</taxon>
        <taxon>Pseudomonadota</taxon>
        <taxon>Gammaproteobacteria</taxon>
        <taxon>Cellvibrionales</taxon>
        <taxon>Halieaceae</taxon>
        <taxon>Marimicrobium</taxon>
    </lineage>
</organism>
<evidence type="ECO:0000313" key="5">
    <source>
        <dbReference type="EMBL" id="MCX2978908.1"/>
    </source>
</evidence>
<reference evidence="5" key="1">
    <citation type="submission" date="2019-02" db="EMBL/GenBank/DDBJ databases">
        <authorList>
            <person name="Li S.-H."/>
        </authorList>
    </citation>
    <scope>NUCLEOTIDE SEQUENCE</scope>
    <source>
        <strain evidence="5">IMCC11814</strain>
    </source>
</reference>
<dbReference type="InterPro" id="IPR047930">
    <property type="entry name" value="Transpos_IS6"/>
</dbReference>
<feature type="domain" description="DDE" evidence="4">
    <location>
        <begin position="60"/>
        <end position="187"/>
    </location>
</feature>
<evidence type="ECO:0000256" key="3">
    <source>
        <dbReference type="ARBA" id="ARBA00023172"/>
    </source>
</evidence>
<name>A0ABT3T9E5_9GAMM</name>
<protein>
    <submittedName>
        <fullName evidence="5">IS6 family transposase</fullName>
    </submittedName>
</protein>
<keyword evidence="2" id="KW-0238">DNA-binding</keyword>
<dbReference type="InterPro" id="IPR032874">
    <property type="entry name" value="DDE_dom"/>
</dbReference>
<dbReference type="PANTHER" id="PTHR35528">
    <property type="entry name" value="BLL1675 PROTEIN"/>
    <property type="match status" value="1"/>
</dbReference>
<accession>A0ABT3T9E5</accession>
<sequence>MIAYAVWLYYRFNLSHRDIEDLLAERGIIVTRESIRLWCIKFGAIYTRRLKRKHRGYGDTFFIDKGFVKINGKQRYLWRALDQDGEVVDVYLQAKRNGAAAKRFFRRLLRSHGGEPRRIVTDKLRSYGVSHRELMSETIHSTSQYENNRAEQSHEATRVRERGMRRFKSMRQAQRFVTAHAAVQNLFNLGRHLVRAQHYRNLRVSAFNEWSRAVA</sequence>
<evidence type="ECO:0000259" key="4">
    <source>
        <dbReference type="Pfam" id="PF13610"/>
    </source>
</evidence>
<dbReference type="PANTHER" id="PTHR35528:SF3">
    <property type="entry name" value="BLL1675 PROTEIN"/>
    <property type="match status" value="1"/>
</dbReference>
<dbReference type="InterPro" id="IPR052183">
    <property type="entry name" value="IS_Transposase"/>
</dbReference>
<dbReference type="Proteomes" id="UP001143304">
    <property type="component" value="Unassembled WGS sequence"/>
</dbReference>
<keyword evidence="6" id="KW-1185">Reference proteome</keyword>